<reference evidence="1" key="1">
    <citation type="submission" date="2022-06" db="EMBL/GenBank/DDBJ databases">
        <title>Draft genome sequences of Pragia fontium str. JCM24417.</title>
        <authorList>
            <person name="Wakabayashi Y."/>
            <person name="Kojima K."/>
        </authorList>
    </citation>
    <scope>NUCLEOTIDE SEQUENCE</scope>
    <source>
        <strain evidence="1">JCM 24417</strain>
    </source>
</reference>
<keyword evidence="2" id="KW-1185">Reference proteome</keyword>
<accession>A0ABQ5LHX3</accession>
<organism evidence="1 2">
    <name type="scientific">Pragia fontium</name>
    <dbReference type="NCBI Taxonomy" id="82985"/>
    <lineage>
        <taxon>Bacteria</taxon>
        <taxon>Pseudomonadati</taxon>
        <taxon>Pseudomonadota</taxon>
        <taxon>Gammaproteobacteria</taxon>
        <taxon>Enterobacterales</taxon>
        <taxon>Budviciaceae</taxon>
        <taxon>Pragia</taxon>
    </lineage>
</organism>
<dbReference type="PANTHER" id="PTHR36849">
    <property type="entry name" value="CYTOPLASMIC PROTEIN-RELATED"/>
    <property type="match status" value="1"/>
</dbReference>
<dbReference type="PANTHER" id="PTHR36849:SF1">
    <property type="entry name" value="CYTOPLASMIC PROTEIN"/>
    <property type="match status" value="1"/>
</dbReference>
<gene>
    <name evidence="1" type="ORF">SOASR032_17770</name>
</gene>
<evidence type="ECO:0000313" key="2">
    <source>
        <dbReference type="Proteomes" id="UP001059610"/>
    </source>
</evidence>
<dbReference type="InterPro" id="IPR052552">
    <property type="entry name" value="YeaO-like"/>
</dbReference>
<protein>
    <submittedName>
        <fullName evidence="1">MarR family transcriptional regulator</fullName>
    </submittedName>
</protein>
<dbReference type="Proteomes" id="UP001059610">
    <property type="component" value="Unassembled WGS sequence"/>
</dbReference>
<evidence type="ECO:0000313" key="1">
    <source>
        <dbReference type="EMBL" id="GKX63208.1"/>
    </source>
</evidence>
<proteinExistence type="predicted"/>
<dbReference type="RefSeq" id="WP_114986125.1">
    <property type="nucleotide sequence ID" value="NZ_BRLJ01000004.1"/>
</dbReference>
<dbReference type="Pfam" id="PF22752">
    <property type="entry name" value="DUF488-N3i"/>
    <property type="match status" value="1"/>
</dbReference>
<name>A0ABQ5LHX3_9GAMM</name>
<sequence>MANIQLVRVYEMTTPVAENSFLTDRLWPRGISKAKLVDVTWLKDVAPSNDLRKRFHADTTRWDDFRRDYYAELNTGEAWLPLLALLQQGKNITLMFGSKNIEHNQGVVLRDFLLEKFNGLDESVHYSGE</sequence>
<comment type="caution">
    <text evidence="1">The sequence shown here is derived from an EMBL/GenBank/DDBJ whole genome shotgun (WGS) entry which is preliminary data.</text>
</comment>
<dbReference type="EMBL" id="BRLJ01000004">
    <property type="protein sequence ID" value="GKX63208.1"/>
    <property type="molecule type" value="Genomic_DNA"/>
</dbReference>